<feature type="domain" description="KOW" evidence="15">
    <location>
        <begin position="283"/>
        <end position="310"/>
    </location>
</feature>
<dbReference type="GO" id="GO:0006368">
    <property type="term" value="P:transcription elongation by RNA polymerase II"/>
    <property type="evidence" value="ECO:0007669"/>
    <property type="project" value="TreeGrafter"/>
</dbReference>
<evidence type="ECO:0000259" key="16">
    <source>
        <dbReference type="SMART" id="SM01104"/>
    </source>
</evidence>
<comment type="subcellular location">
    <subcellularLocation>
        <location evidence="1">Nucleus</location>
    </subcellularLocation>
</comment>
<feature type="region of interest" description="Disordered" evidence="13">
    <location>
        <begin position="425"/>
        <end position="449"/>
    </location>
</feature>
<dbReference type="FunFam" id="2.30.30.30:FF:000016">
    <property type="entry name" value="Transcription elongation factor SPT5"/>
    <property type="match status" value="1"/>
</dbReference>
<evidence type="ECO:0000256" key="12">
    <source>
        <dbReference type="ARBA" id="ARBA00029645"/>
    </source>
</evidence>
<dbReference type="Pfam" id="PF23284">
    <property type="entry name" value="KOW2_Spt5"/>
    <property type="match status" value="1"/>
</dbReference>
<feature type="domain" description="KOW" evidence="15">
    <location>
        <begin position="452"/>
        <end position="479"/>
    </location>
</feature>
<evidence type="ECO:0000259" key="15">
    <source>
        <dbReference type="SMART" id="SM00739"/>
    </source>
</evidence>
<feature type="compositionally biased region" description="Acidic residues" evidence="13">
    <location>
        <begin position="47"/>
        <end position="64"/>
    </location>
</feature>
<dbReference type="InterPro" id="IPR005100">
    <property type="entry name" value="NGN-domain"/>
</dbReference>
<dbReference type="FunFam" id="2.30.30.30:FF:000013">
    <property type="entry name" value="Transcription elongation factor SPT5"/>
    <property type="match status" value="1"/>
</dbReference>
<evidence type="ECO:0000256" key="4">
    <source>
        <dbReference type="ARBA" id="ARBA00021370"/>
    </source>
</evidence>
<feature type="domain" description="KOW" evidence="15">
    <location>
        <begin position="504"/>
        <end position="531"/>
    </location>
</feature>
<evidence type="ECO:0000256" key="13">
    <source>
        <dbReference type="SAM" id="MobiDB-lite"/>
    </source>
</evidence>
<feature type="compositionally biased region" description="Low complexity" evidence="13">
    <location>
        <begin position="945"/>
        <end position="960"/>
    </location>
</feature>
<feature type="region of interest" description="Disordered" evidence="13">
    <location>
        <begin position="704"/>
        <end position="984"/>
    </location>
</feature>
<accession>Q4SB75</accession>
<dbReference type="InterPro" id="IPR005824">
    <property type="entry name" value="KOW"/>
</dbReference>
<dbReference type="GO" id="GO:0032784">
    <property type="term" value="P:regulation of DNA-templated transcription elongation"/>
    <property type="evidence" value="ECO:0007669"/>
    <property type="project" value="InterPro"/>
</dbReference>
<dbReference type="Pfam" id="PF00467">
    <property type="entry name" value="KOW"/>
    <property type="match status" value="1"/>
</dbReference>
<dbReference type="PIRSF" id="PIRSF036945">
    <property type="entry name" value="Spt5"/>
    <property type="match status" value="1"/>
</dbReference>
<dbReference type="AlphaFoldDB" id="Q4SB75"/>
<keyword evidence="7" id="KW-0677">Repeat</keyword>
<dbReference type="Pfam" id="PF23288">
    <property type="entry name" value="KOW6_SPT5"/>
    <property type="match status" value="1"/>
</dbReference>
<feature type="compositionally biased region" description="Acidic residues" evidence="13">
    <location>
        <begin position="883"/>
        <end position="893"/>
    </location>
</feature>
<dbReference type="InterPro" id="IPR041975">
    <property type="entry name" value="KOW_Spt5_2"/>
</dbReference>
<feature type="compositionally biased region" description="Polar residues" evidence="13">
    <location>
        <begin position="917"/>
        <end position="939"/>
    </location>
</feature>
<keyword evidence="10" id="KW-0804">Transcription</keyword>
<evidence type="ECO:0000256" key="2">
    <source>
        <dbReference type="ARBA" id="ARBA00006956"/>
    </source>
</evidence>
<dbReference type="EMBL" id="CAAE01014677">
    <property type="protein sequence ID" value="CAG02107.1"/>
    <property type="molecule type" value="Genomic_DNA"/>
</dbReference>
<dbReference type="InterPro" id="IPR057936">
    <property type="entry name" value="KOWx_Spt5"/>
</dbReference>
<keyword evidence="8" id="KW-0805">Transcription regulation</keyword>
<feature type="region of interest" description="Disordered" evidence="13">
    <location>
        <begin position="1"/>
        <end position="64"/>
    </location>
</feature>
<keyword evidence="11" id="KW-0539">Nucleus</keyword>
<dbReference type="SUPFAM" id="SSF50104">
    <property type="entry name" value="Translation proteins SH3-like domain"/>
    <property type="match status" value="1"/>
</dbReference>
<dbReference type="CDD" id="cd06086">
    <property type="entry name" value="KOW_Spt5_6"/>
    <property type="match status" value="1"/>
</dbReference>
<dbReference type="GO" id="GO:0006357">
    <property type="term" value="P:regulation of transcription by RNA polymerase II"/>
    <property type="evidence" value="ECO:0007669"/>
    <property type="project" value="InterPro"/>
</dbReference>
<dbReference type="InterPro" id="IPR017071">
    <property type="entry name" value="TF_Spt5_eukaryote"/>
</dbReference>
<feature type="domain" description="NusG-like N-terminal" evidence="14">
    <location>
        <begin position="187"/>
        <end position="278"/>
    </location>
</feature>
<proteinExistence type="inferred from homology"/>
<feature type="domain" description="Spt5 C-terminal" evidence="16">
    <location>
        <begin position="821"/>
        <end position="957"/>
    </location>
</feature>
<feature type="domain" description="KOW" evidence="15">
    <location>
        <begin position="626"/>
        <end position="653"/>
    </location>
</feature>
<dbReference type="SMART" id="SM00739">
    <property type="entry name" value="KOW"/>
    <property type="match status" value="5"/>
</dbReference>
<feature type="compositionally biased region" description="Acidic residues" evidence="13">
    <location>
        <begin position="20"/>
        <end position="32"/>
    </location>
</feature>
<evidence type="ECO:0000256" key="7">
    <source>
        <dbReference type="ARBA" id="ARBA00022737"/>
    </source>
</evidence>
<dbReference type="InterPro" id="IPR041977">
    <property type="entry name" value="KOW_Spt5_4"/>
</dbReference>
<dbReference type="Pfam" id="PF11942">
    <property type="entry name" value="Spt5_N"/>
    <property type="match status" value="1"/>
</dbReference>
<dbReference type="CDD" id="cd09888">
    <property type="entry name" value="NGN_Euk"/>
    <property type="match status" value="1"/>
</dbReference>
<evidence type="ECO:0000259" key="14">
    <source>
        <dbReference type="SMART" id="SM00738"/>
    </source>
</evidence>
<dbReference type="CDD" id="cd06082">
    <property type="entry name" value="KOW_Spt5_2"/>
    <property type="match status" value="1"/>
</dbReference>
<dbReference type="Gene3D" id="3.30.70.940">
    <property type="entry name" value="NusG, N-terminal domain"/>
    <property type="match status" value="1"/>
</dbReference>
<keyword evidence="6" id="KW-0597">Phosphoprotein</keyword>
<dbReference type="Pfam" id="PF03439">
    <property type="entry name" value="Spt5-NGN"/>
    <property type="match status" value="1"/>
</dbReference>
<dbReference type="SMART" id="SM01104">
    <property type="entry name" value="CTD"/>
    <property type="match status" value="1"/>
</dbReference>
<dbReference type="PANTHER" id="PTHR11125:SF7">
    <property type="entry name" value="TRANSCRIPTION ELONGATION FACTOR SPT5"/>
    <property type="match status" value="1"/>
</dbReference>
<dbReference type="InterPro" id="IPR008991">
    <property type="entry name" value="Translation_prot_SH3-like_sf"/>
</dbReference>
<name>Q4SB75_TETNG</name>
<reference evidence="17" key="1">
    <citation type="journal article" date="2004" name="Nature">
        <title>Genome duplication in the teleost fish Tetraodon nigroviridis reveals the early vertebrate proto-karyotype.</title>
        <authorList>
            <person name="Jaillon O."/>
            <person name="Aury J.-M."/>
            <person name="Brunet F."/>
            <person name="Petit J.-L."/>
            <person name="Stange-Thomann N."/>
            <person name="Mauceli E."/>
            <person name="Bouneau L."/>
            <person name="Fischer C."/>
            <person name="Ozouf-Costaz C."/>
            <person name="Bernot A."/>
            <person name="Nicaud S."/>
            <person name="Jaffe D."/>
            <person name="Fisher S."/>
            <person name="Lutfalla G."/>
            <person name="Dossat C."/>
            <person name="Segurens B."/>
            <person name="Dasilva C."/>
            <person name="Salanoubat M."/>
            <person name="Levy M."/>
            <person name="Boudet N."/>
            <person name="Castellano S."/>
            <person name="Anthouard V."/>
            <person name="Jubin C."/>
            <person name="Castelli V."/>
            <person name="Katinka M."/>
            <person name="Vacherie B."/>
            <person name="Biemont C."/>
            <person name="Skalli Z."/>
            <person name="Cattolico L."/>
            <person name="Poulain J."/>
            <person name="De Berardinis V."/>
            <person name="Cruaud C."/>
            <person name="Duprat S."/>
            <person name="Brottier P."/>
            <person name="Coutanceau J.-P."/>
            <person name="Gouzy J."/>
            <person name="Parra G."/>
            <person name="Lardier G."/>
            <person name="Chapple C."/>
            <person name="McKernan K.J."/>
            <person name="McEwan P."/>
            <person name="Bosak S."/>
            <person name="Kellis M."/>
            <person name="Volff J.-N."/>
            <person name="Guigo R."/>
            <person name="Zody M.C."/>
            <person name="Mesirov J."/>
            <person name="Lindblad-Toh K."/>
            <person name="Birren B."/>
            <person name="Nusbaum C."/>
            <person name="Kahn D."/>
            <person name="Robinson-Rechavi M."/>
            <person name="Laudet V."/>
            <person name="Schachter V."/>
            <person name="Quetier F."/>
            <person name="Saurin W."/>
            <person name="Scarpelli C."/>
            <person name="Wincker P."/>
            <person name="Lander E.S."/>
            <person name="Weissenbach J."/>
            <person name="Roest Crollius H."/>
        </authorList>
    </citation>
    <scope>NUCLEOTIDE SEQUENCE [LARGE SCALE GENOMIC DNA]</scope>
</reference>
<dbReference type="FunFam" id="3.30.70.940:FF:000003">
    <property type="entry name" value="Transcription elongation factor SPT5"/>
    <property type="match status" value="1"/>
</dbReference>
<evidence type="ECO:0000256" key="10">
    <source>
        <dbReference type="ARBA" id="ARBA00023163"/>
    </source>
</evidence>
<evidence type="ECO:0000313" key="17">
    <source>
        <dbReference type="EMBL" id="CAG02107.1"/>
    </source>
</evidence>
<dbReference type="OrthoDB" id="28901at2759"/>
<protein>
    <recommendedName>
        <fullName evidence="3">Transcription elongation factor SPT5</fullName>
    </recommendedName>
    <alternativeName>
        <fullName evidence="12">DRB sensitivity-inducing factor large subunit</fullName>
    </alternativeName>
    <alternativeName>
        <fullName evidence="4">Transcription elongation factor spt5</fullName>
    </alternativeName>
</protein>
<dbReference type="InterPro" id="IPR041980">
    <property type="entry name" value="KOW_Spt5_6_metazoa"/>
</dbReference>
<sequence length="1131" mass="125532">MSDSEDSDFSDNQSERSSDGEAEEVEENEEDDDRPRKKPRHGGFILDEADVDDEYEDEEDQWEEGAEDILEKEEAEVSNIDHMALDEDHSGSRRLQNLWSNENPGDQASLMVLNLETGDRMTPFQKEGRFLHKEGVICVSRDSREEALGEYYMRKYAKPSGGEHYPGGSEELSDDITQQQLLPGVKDPNLWTVKCKIGEERATAIALMRKFIAYQFTDTPLQIKSVVAPDHVKGYIYVEAYKQTHVKSAIEGIGNLRMGLWNQQMVPIKEMTDVLKVVKEVTNLKPKSWVRLKRGLYKDDIAQVDYVEPSQNTISLKMIPRIDLDRIKAKMSLKDWFAKRKKFKRPGQRLFDAEKIRSLGGEVSHDGDFMIFEGNRYSRKGFLFKSFAMSAVITDGVKPTLSELEKFEDQPEGLDLEVVTESGDFQTPRGHLGGRSSSHIPAGSTGKEREHNLQAGDNVEVCEGELINLQGKILSVDGNKITIMPKHEDLKDPLEFPAHELRKYFRMGDHVKVIAGRYEGDTGLIVRVEENFVILFSDLTMHELKVLPRDLQLCSETASGVDAGGQHEWGELVQLDPQTVGVIVRLERETFQVLNMHGKVLTVRHQAVNRRKDNHFAVALDSEQNNIHVKDIVKVIDGPHSGREGEIRHLFRGFAFLHCKKLVENGGMFVCKTRHLVLAGGSKVGARRPPVGRLLLALTRVLSAPPAPGRDQLHRGGLRSHEPAHQQPRAPRRGGVSSEGGRRRRDVARAGAPGQRADRPDGPHLPGSLQRLHRRGEGRHRVDGPGGAALHLSDHLRGPPAADHHRHSGMTSAHSRTPMYGSQTPMYGTGSRTPMYGSQTPLHDGSRTPHYGSQTPLHDGSRTPGQSGAWDPSNPNTPSRNEEEYDFGYDDEPSPSPQGYGGTPNPQTPGYPEVPSPQVNPQYNPQTPGTPAMYNTEQYSPYAAPSPQGSYQPSPSPQSYHQVAPSPVGYQNTHSPASYHPTPSPMAYQVVPAPSPVGYSPMTPGAPSPGGYNPHTPGSNIEQGSSDWVTTDILVRVKDSFMDLMGQMGVIRSVTGGMCSVFMQESEKVVSISSDHLEPVTPTKNNKVKVIMGEDREATGILLSIDGDDGIVRMELDDQLKILNLRFLGRL</sequence>
<evidence type="ECO:0000256" key="8">
    <source>
        <dbReference type="ARBA" id="ARBA00023015"/>
    </source>
</evidence>
<comment type="similarity">
    <text evidence="2">Belongs to the SPT5 family.</text>
</comment>
<dbReference type="CDD" id="cd06083">
    <property type="entry name" value="KOW_Spt5_3"/>
    <property type="match status" value="1"/>
</dbReference>
<dbReference type="InterPro" id="IPR014722">
    <property type="entry name" value="Rib_uL2_dom2"/>
</dbReference>
<dbReference type="InterPro" id="IPR006645">
    <property type="entry name" value="NGN-like_dom"/>
</dbReference>
<keyword evidence="5" id="KW-0678">Repressor</keyword>
<dbReference type="InterPro" id="IPR039385">
    <property type="entry name" value="NGN_Euk"/>
</dbReference>
<evidence type="ECO:0000256" key="5">
    <source>
        <dbReference type="ARBA" id="ARBA00022491"/>
    </source>
</evidence>
<organism evidence="17">
    <name type="scientific">Tetraodon nigroviridis</name>
    <name type="common">Spotted green pufferfish</name>
    <name type="synonym">Chelonodon nigroviridis</name>
    <dbReference type="NCBI Taxonomy" id="99883"/>
    <lineage>
        <taxon>Eukaryota</taxon>
        <taxon>Metazoa</taxon>
        <taxon>Chordata</taxon>
        <taxon>Craniata</taxon>
        <taxon>Vertebrata</taxon>
        <taxon>Euteleostomi</taxon>
        <taxon>Actinopterygii</taxon>
        <taxon>Neopterygii</taxon>
        <taxon>Teleostei</taxon>
        <taxon>Neoteleostei</taxon>
        <taxon>Acanthomorphata</taxon>
        <taxon>Eupercaria</taxon>
        <taxon>Tetraodontiformes</taxon>
        <taxon>Tetradontoidea</taxon>
        <taxon>Tetraodontidae</taxon>
        <taxon>Tetraodon</taxon>
    </lineage>
</organism>
<evidence type="ECO:0000256" key="11">
    <source>
        <dbReference type="ARBA" id="ARBA00023242"/>
    </source>
</evidence>
<feature type="compositionally biased region" description="Polar residues" evidence="13">
    <location>
        <begin position="809"/>
        <end position="841"/>
    </location>
</feature>
<feature type="non-terminal residue" evidence="17">
    <location>
        <position position="1"/>
    </location>
</feature>
<dbReference type="InterPro" id="IPR022581">
    <property type="entry name" value="Spt5_N"/>
</dbReference>
<dbReference type="InterPro" id="IPR057934">
    <property type="entry name" value="KOW_Spt5_7"/>
</dbReference>
<dbReference type="Pfam" id="PF23042">
    <property type="entry name" value="KOW1_SPT5"/>
    <property type="match status" value="1"/>
</dbReference>
<evidence type="ECO:0000256" key="9">
    <source>
        <dbReference type="ARBA" id="ARBA00023159"/>
    </source>
</evidence>
<feature type="compositionally biased region" description="Basic and acidic residues" evidence="13">
    <location>
        <begin position="711"/>
        <end position="724"/>
    </location>
</feature>
<keyword evidence="9" id="KW-0010">Activator</keyword>
<dbReference type="GO" id="GO:0003729">
    <property type="term" value="F:mRNA binding"/>
    <property type="evidence" value="ECO:0007669"/>
    <property type="project" value="TreeGrafter"/>
</dbReference>
<dbReference type="Gene3D" id="2.30.30.30">
    <property type="match status" value="2"/>
</dbReference>
<feature type="domain" description="KOW" evidence="15">
    <location>
        <begin position="1081"/>
        <end position="1108"/>
    </location>
</feature>
<comment type="caution">
    <text evidence="17">The sequence shown here is derived from an EMBL/GenBank/DDBJ whole genome shotgun (WGS) entry which is preliminary data.</text>
</comment>
<dbReference type="InterPro" id="IPR039659">
    <property type="entry name" value="SPT5"/>
</dbReference>
<gene>
    <name evidence="17" type="ORF">GSTENG00021100001</name>
</gene>
<dbReference type="InterPro" id="IPR041973">
    <property type="entry name" value="KOW_Spt5_1"/>
</dbReference>
<dbReference type="CDD" id="cd06084">
    <property type="entry name" value="KOW_Spt5_4"/>
    <property type="match status" value="1"/>
</dbReference>
<dbReference type="SMART" id="SM00738">
    <property type="entry name" value="NGN"/>
    <property type="match status" value="1"/>
</dbReference>
<dbReference type="KEGG" id="tng:GSTEN00021100G001"/>
<feature type="compositionally biased region" description="Pro residues" evidence="13">
    <location>
        <begin position="906"/>
        <end position="915"/>
    </location>
</feature>
<evidence type="ECO:0000256" key="3">
    <source>
        <dbReference type="ARBA" id="ARBA00020181"/>
    </source>
</evidence>
<dbReference type="PANTHER" id="PTHR11125">
    <property type="entry name" value="SUPPRESSOR OF TY 5"/>
    <property type="match status" value="1"/>
</dbReference>
<evidence type="ECO:0000256" key="6">
    <source>
        <dbReference type="ARBA" id="ARBA00022553"/>
    </source>
</evidence>
<dbReference type="Pfam" id="PF23037">
    <property type="entry name" value="KOWx_SPT5"/>
    <property type="match status" value="1"/>
</dbReference>
<dbReference type="GO" id="GO:0032044">
    <property type="term" value="C:DSIF complex"/>
    <property type="evidence" value="ECO:0007669"/>
    <property type="project" value="TreeGrafter"/>
</dbReference>
<reference evidence="17" key="2">
    <citation type="submission" date="2004-02" db="EMBL/GenBank/DDBJ databases">
        <authorList>
            <consortium name="Genoscope"/>
            <consortium name="Whitehead Institute Centre for Genome Research"/>
        </authorList>
    </citation>
    <scope>NUCLEOTIDE SEQUENCE</scope>
</reference>
<dbReference type="InterPro" id="IPR024945">
    <property type="entry name" value="Spt5_C_dom"/>
</dbReference>
<evidence type="ECO:0000256" key="1">
    <source>
        <dbReference type="ARBA" id="ARBA00004123"/>
    </source>
</evidence>
<dbReference type="InterPro" id="IPR041976">
    <property type="entry name" value="KOW_Spt5_3"/>
</dbReference>
<dbReference type="Pfam" id="PF23287">
    <property type="entry name" value="KOW7_SPT5"/>
    <property type="match status" value="1"/>
</dbReference>
<dbReference type="Pfam" id="PF23291">
    <property type="entry name" value="KOW4_SPT5"/>
    <property type="match status" value="1"/>
</dbReference>
<dbReference type="InterPro" id="IPR036735">
    <property type="entry name" value="NGN_dom_sf"/>
</dbReference>
<dbReference type="CDD" id="cd06081">
    <property type="entry name" value="KOW_Spt5_1"/>
    <property type="match status" value="1"/>
</dbReference>